<organism evidence="2 3">
    <name type="scientific">Lentisphaera profundi</name>
    <dbReference type="NCBI Taxonomy" id="1658616"/>
    <lineage>
        <taxon>Bacteria</taxon>
        <taxon>Pseudomonadati</taxon>
        <taxon>Lentisphaerota</taxon>
        <taxon>Lentisphaeria</taxon>
        <taxon>Lentisphaerales</taxon>
        <taxon>Lentisphaeraceae</taxon>
        <taxon>Lentisphaera</taxon>
    </lineage>
</organism>
<feature type="compositionally biased region" description="Polar residues" evidence="1">
    <location>
        <begin position="32"/>
        <end position="44"/>
    </location>
</feature>
<accession>A0ABY7VXV6</accession>
<dbReference type="EMBL" id="CP117812">
    <property type="protein sequence ID" value="WDE98050.1"/>
    <property type="molecule type" value="Genomic_DNA"/>
</dbReference>
<proteinExistence type="predicted"/>
<gene>
    <name evidence="2" type="ORF">PQO03_19715</name>
</gene>
<dbReference type="Proteomes" id="UP001214250">
    <property type="component" value="Chromosome 2"/>
</dbReference>
<reference evidence="2 3" key="1">
    <citation type="submission" date="2023-02" db="EMBL/GenBank/DDBJ databases">
        <title>Genome sequence of Lentisphaera profundi SAORIC-696.</title>
        <authorList>
            <person name="Kim e."/>
            <person name="Cho J.-C."/>
            <person name="Choi A."/>
            <person name="Kang I."/>
        </authorList>
    </citation>
    <scope>NUCLEOTIDE SEQUENCE [LARGE SCALE GENOMIC DNA]</scope>
    <source>
        <strain evidence="2 3">SAORIC-696</strain>
    </source>
</reference>
<sequence>MKALVFSLFLHLAIIGFIYLKGGFEPVVNTSNDLRQKEQPSNPHEVSKVPRVKNQQGERLTQKKKEELITDSLAQQKKELDRMTPVQKHRALDSHLEQLESVNGGALELLTMEVLKLLDGEGPVTRVENESVSVKVYDHESSFFTNVERRPEGLRISMQDRNANKLSYIIENKDITEDDLALLKLYDKSKDNKHLKLILETFAKYYNTK</sequence>
<feature type="region of interest" description="Disordered" evidence="1">
    <location>
        <begin position="32"/>
        <end position="60"/>
    </location>
</feature>
<dbReference type="RefSeq" id="WP_274152797.1">
    <property type="nucleotide sequence ID" value="NZ_CP117812.1"/>
</dbReference>
<evidence type="ECO:0000313" key="3">
    <source>
        <dbReference type="Proteomes" id="UP001214250"/>
    </source>
</evidence>
<evidence type="ECO:0000313" key="2">
    <source>
        <dbReference type="EMBL" id="WDE98050.1"/>
    </source>
</evidence>
<name>A0ABY7VXV6_9BACT</name>
<evidence type="ECO:0000256" key="1">
    <source>
        <dbReference type="SAM" id="MobiDB-lite"/>
    </source>
</evidence>
<keyword evidence="3" id="KW-1185">Reference proteome</keyword>
<protein>
    <submittedName>
        <fullName evidence="2">Cell envelope integrity protein TolA</fullName>
    </submittedName>
</protein>